<evidence type="ECO:0000313" key="2">
    <source>
        <dbReference type="EMBL" id="KAB1636661.1"/>
    </source>
</evidence>
<dbReference type="AlphaFoldDB" id="A0A7C8BPM0"/>
<proteinExistence type="predicted"/>
<sequence>MAPTPRPTLRQSDGLPSTGRAAVERPVEPRVPAERPAFGRRPRMPVASPYVAPFVAVCAVALSACMAFGNPVLWTGADQFIDPESLSDQPAPADPGTSGEEAEQPEDTGQEVIGSYQAISQSDDPGRRENIRLATEAIDGTVIEPGGTFSFNDVVGNTSAERGYQEAAVIRDGQVAQGDGGGVCQVSTALYIAAVKADMEIVERHPHSVPSDYAPIGLDATIVYGSFDLRLKNNTDEPMIIHAKAVGQTVDVSIEGAPLPEGRTVDATSQIVSRYERDDAAGTSRQYYVSEAFRVYYQDGERTTRDLLSSDIYQVDETTPVTTSEGSVDPNK</sequence>
<dbReference type="Pfam" id="PF04294">
    <property type="entry name" value="VanW"/>
    <property type="match status" value="1"/>
</dbReference>
<dbReference type="PANTHER" id="PTHR35788:SF1">
    <property type="entry name" value="EXPORTED PROTEIN"/>
    <property type="match status" value="1"/>
</dbReference>
<name>A0A7C8BPM0_9ACTN</name>
<keyword evidence="3" id="KW-1185">Reference proteome</keyword>
<feature type="compositionally biased region" description="Acidic residues" evidence="1">
    <location>
        <begin position="100"/>
        <end position="109"/>
    </location>
</feature>
<protein>
    <submittedName>
        <fullName evidence="2">VanW family protein</fullName>
    </submittedName>
</protein>
<gene>
    <name evidence="2" type="ORF">F8D48_11230</name>
</gene>
<feature type="region of interest" description="Disordered" evidence="1">
    <location>
        <begin position="1"/>
        <end position="44"/>
    </location>
</feature>
<dbReference type="PANTHER" id="PTHR35788">
    <property type="entry name" value="EXPORTED PROTEIN-RELATED"/>
    <property type="match status" value="1"/>
</dbReference>
<feature type="region of interest" description="Disordered" evidence="1">
    <location>
        <begin position="83"/>
        <end position="109"/>
    </location>
</feature>
<dbReference type="InterPro" id="IPR052913">
    <property type="entry name" value="Glycopeptide_resist_protein"/>
</dbReference>
<accession>A0A7C8BPM0</accession>
<comment type="caution">
    <text evidence="2">The sequence shown here is derived from an EMBL/GenBank/DDBJ whole genome shotgun (WGS) entry which is preliminary data.</text>
</comment>
<organism evidence="2 3">
    <name type="scientific">Adlercreutzia muris</name>
    <dbReference type="NCBI Taxonomy" id="1796610"/>
    <lineage>
        <taxon>Bacteria</taxon>
        <taxon>Bacillati</taxon>
        <taxon>Actinomycetota</taxon>
        <taxon>Coriobacteriia</taxon>
        <taxon>Eggerthellales</taxon>
        <taxon>Eggerthellaceae</taxon>
        <taxon>Adlercreutzia</taxon>
    </lineage>
</organism>
<dbReference type="RefSeq" id="WP_151432111.1">
    <property type="nucleotide sequence ID" value="NZ_JANJZI010000008.1"/>
</dbReference>
<feature type="compositionally biased region" description="Basic and acidic residues" evidence="1">
    <location>
        <begin position="22"/>
        <end position="33"/>
    </location>
</feature>
<evidence type="ECO:0000313" key="3">
    <source>
        <dbReference type="Proteomes" id="UP000479639"/>
    </source>
</evidence>
<dbReference type="InterPro" id="IPR007391">
    <property type="entry name" value="Vancomycin_resist_VanW"/>
</dbReference>
<dbReference type="EMBL" id="WAJS01000064">
    <property type="protein sequence ID" value="KAB1636661.1"/>
    <property type="molecule type" value="Genomic_DNA"/>
</dbReference>
<reference evidence="2 3" key="1">
    <citation type="submission" date="2019-09" db="EMBL/GenBank/DDBJ databases">
        <title>Whole genome shotgun sequencing (WGS) of Ellagibacter isourolithinifaciens DSM 104140(T) and Adlercreutzia muris DSM 29508(T).</title>
        <authorList>
            <person name="Stoll D.A."/>
            <person name="Danylec N."/>
            <person name="Huch M."/>
        </authorList>
    </citation>
    <scope>NUCLEOTIDE SEQUENCE [LARGE SCALE GENOMIC DNA]</scope>
    <source>
        <strain evidence="2 3">DSM 29508</strain>
    </source>
</reference>
<dbReference type="Proteomes" id="UP000479639">
    <property type="component" value="Unassembled WGS sequence"/>
</dbReference>
<evidence type="ECO:0000256" key="1">
    <source>
        <dbReference type="SAM" id="MobiDB-lite"/>
    </source>
</evidence>